<keyword evidence="4 9" id="KW-0812">Transmembrane</keyword>
<dbReference type="PANTHER" id="PTHR42650">
    <property type="entry name" value="TAIL-ANCHORED PROTEIN INSERTION RECEPTOR WRB"/>
    <property type="match status" value="1"/>
</dbReference>
<accession>A0A6A5YMQ2</accession>
<evidence type="ECO:0000256" key="4">
    <source>
        <dbReference type="ARBA" id="ARBA00022692"/>
    </source>
</evidence>
<keyword evidence="3 9" id="KW-0813">Transport</keyword>
<evidence type="ECO:0000256" key="9">
    <source>
        <dbReference type="HAMAP-Rule" id="MF_03113"/>
    </source>
</evidence>
<evidence type="ECO:0000256" key="8">
    <source>
        <dbReference type="ARBA" id="ARBA00023136"/>
    </source>
</evidence>
<gene>
    <name evidence="9" type="primary">GET1</name>
    <name evidence="11" type="ORF">BDV96DRAFT_504996</name>
</gene>
<dbReference type="AlphaFoldDB" id="A0A6A5YMQ2"/>
<evidence type="ECO:0000256" key="7">
    <source>
        <dbReference type="ARBA" id="ARBA00023054"/>
    </source>
</evidence>
<feature type="topological domain" description="Cytoplasmic" evidence="9">
    <location>
        <begin position="173"/>
        <end position="207"/>
    </location>
</feature>
<dbReference type="HAMAP" id="MF_03113">
    <property type="entry name" value="Get1"/>
    <property type="match status" value="1"/>
</dbReference>
<keyword evidence="10" id="KW-0732">Signal</keyword>
<dbReference type="InterPro" id="IPR029012">
    <property type="entry name" value="Helix_hairpin_bin_sf"/>
</dbReference>
<dbReference type="Proteomes" id="UP000799770">
    <property type="component" value="Unassembled WGS sequence"/>
</dbReference>
<comment type="caution">
    <text evidence="9">Lacks conserved residue(s) required for the propagation of feature annotation.</text>
</comment>
<dbReference type="InterPro" id="IPR028945">
    <property type="entry name" value="Get1"/>
</dbReference>
<dbReference type="Pfam" id="PF04420">
    <property type="entry name" value="CHD5"/>
    <property type="match status" value="1"/>
</dbReference>
<dbReference type="InterPro" id="IPR027538">
    <property type="entry name" value="Get1_fungi"/>
</dbReference>
<evidence type="ECO:0000256" key="1">
    <source>
        <dbReference type="ARBA" id="ARBA00004477"/>
    </source>
</evidence>
<evidence type="ECO:0000313" key="12">
    <source>
        <dbReference type="Proteomes" id="UP000799770"/>
    </source>
</evidence>
<keyword evidence="6 9" id="KW-1133">Transmembrane helix</keyword>
<keyword evidence="12" id="KW-1185">Reference proteome</keyword>
<keyword evidence="7" id="KW-0175">Coiled coil</keyword>
<protein>
    <submittedName>
        <fullName evidence="11">CHD5-like protein-domain-containing protein</fullName>
    </submittedName>
</protein>
<evidence type="ECO:0000256" key="6">
    <source>
        <dbReference type="ARBA" id="ARBA00022989"/>
    </source>
</evidence>
<dbReference type="FunFam" id="1.10.287.660:FF:000006">
    <property type="entry name" value="Protein GET1"/>
    <property type="match status" value="1"/>
</dbReference>
<evidence type="ECO:0000256" key="5">
    <source>
        <dbReference type="ARBA" id="ARBA00022824"/>
    </source>
</evidence>
<feature type="signal peptide" evidence="10">
    <location>
        <begin position="1"/>
        <end position="20"/>
    </location>
</feature>
<dbReference type="GO" id="GO:0071816">
    <property type="term" value="P:tail-anchored membrane protein insertion into ER membrane"/>
    <property type="evidence" value="ECO:0007669"/>
    <property type="project" value="InterPro"/>
</dbReference>
<dbReference type="GO" id="GO:0005789">
    <property type="term" value="C:endoplasmic reticulum membrane"/>
    <property type="evidence" value="ECO:0007669"/>
    <property type="project" value="UniProtKB-SubCell"/>
</dbReference>
<proteinExistence type="inferred from homology"/>
<keyword evidence="5 9" id="KW-0256">Endoplasmic reticulum</keyword>
<dbReference type="GO" id="GO:0043495">
    <property type="term" value="F:protein-membrane adaptor activity"/>
    <property type="evidence" value="ECO:0007669"/>
    <property type="project" value="TreeGrafter"/>
</dbReference>
<evidence type="ECO:0000256" key="2">
    <source>
        <dbReference type="ARBA" id="ARBA00010799"/>
    </source>
</evidence>
<sequence length="207" mass="23187">MPSLLFVVFALQLSLHLINTLGVDTINQLLWILYNKLPTPTSSAAQKAQVLKREVLRLKREMGAVSAQDDFARWAKLRRQHDKALGDYEKIDGSTKAQQTKFFAAISTIRWVATSGTRLGLQFWYSKQPMFWLPEGWVPGYVEWVLSFPRAPKGSVSINIWDIACASMIALVSEAISAAYVLITKKPVPKAEPVAMPADLQQGKKEL</sequence>
<dbReference type="GO" id="GO:0043529">
    <property type="term" value="C:GET complex"/>
    <property type="evidence" value="ECO:0007669"/>
    <property type="project" value="InterPro"/>
</dbReference>
<dbReference type="OrthoDB" id="69461at2759"/>
<evidence type="ECO:0000256" key="10">
    <source>
        <dbReference type="SAM" id="SignalP"/>
    </source>
</evidence>
<evidence type="ECO:0000313" key="11">
    <source>
        <dbReference type="EMBL" id="KAF2108243.1"/>
    </source>
</evidence>
<evidence type="ECO:0000256" key="3">
    <source>
        <dbReference type="ARBA" id="ARBA00022448"/>
    </source>
</evidence>
<comment type="subcellular location">
    <subcellularLocation>
        <location evidence="1">Endoplasmic reticulum membrane</location>
        <topology evidence="1">Multi-pass membrane protein</topology>
    </subcellularLocation>
</comment>
<organism evidence="11 12">
    <name type="scientific">Lophiotrema nucula</name>
    <dbReference type="NCBI Taxonomy" id="690887"/>
    <lineage>
        <taxon>Eukaryota</taxon>
        <taxon>Fungi</taxon>
        <taxon>Dikarya</taxon>
        <taxon>Ascomycota</taxon>
        <taxon>Pezizomycotina</taxon>
        <taxon>Dothideomycetes</taxon>
        <taxon>Pleosporomycetidae</taxon>
        <taxon>Pleosporales</taxon>
        <taxon>Lophiotremataceae</taxon>
        <taxon>Lophiotrema</taxon>
    </lineage>
</organism>
<feature type="chain" id="PRO_5025533045" evidence="10">
    <location>
        <begin position="21"/>
        <end position="207"/>
    </location>
</feature>
<keyword evidence="8 9" id="KW-0472">Membrane</keyword>
<feature type="topological domain" description="Lumenal" evidence="9">
    <location>
        <begin position="1"/>
        <end position="4"/>
    </location>
</feature>
<reference evidence="11" key="1">
    <citation type="journal article" date="2020" name="Stud. Mycol.">
        <title>101 Dothideomycetes genomes: a test case for predicting lifestyles and emergence of pathogens.</title>
        <authorList>
            <person name="Haridas S."/>
            <person name="Albert R."/>
            <person name="Binder M."/>
            <person name="Bloem J."/>
            <person name="Labutti K."/>
            <person name="Salamov A."/>
            <person name="Andreopoulos B."/>
            <person name="Baker S."/>
            <person name="Barry K."/>
            <person name="Bills G."/>
            <person name="Bluhm B."/>
            <person name="Cannon C."/>
            <person name="Castanera R."/>
            <person name="Culley D."/>
            <person name="Daum C."/>
            <person name="Ezra D."/>
            <person name="Gonzalez J."/>
            <person name="Henrissat B."/>
            <person name="Kuo A."/>
            <person name="Liang C."/>
            <person name="Lipzen A."/>
            <person name="Lutzoni F."/>
            <person name="Magnuson J."/>
            <person name="Mondo S."/>
            <person name="Nolan M."/>
            <person name="Ohm R."/>
            <person name="Pangilinan J."/>
            <person name="Park H.-J."/>
            <person name="Ramirez L."/>
            <person name="Alfaro M."/>
            <person name="Sun H."/>
            <person name="Tritt A."/>
            <person name="Yoshinaga Y."/>
            <person name="Zwiers L.-H."/>
            <person name="Turgeon B."/>
            <person name="Goodwin S."/>
            <person name="Spatafora J."/>
            <person name="Crous P."/>
            <person name="Grigoriev I."/>
        </authorList>
    </citation>
    <scope>NUCLEOTIDE SEQUENCE</scope>
    <source>
        <strain evidence="11">CBS 627.86</strain>
    </source>
</reference>
<dbReference type="PANTHER" id="PTHR42650:SF1">
    <property type="entry name" value="GUIDED ENTRY OF TAIL-ANCHORED PROTEINS FACTOR 1"/>
    <property type="match status" value="1"/>
</dbReference>
<name>A0A6A5YMQ2_9PLEO</name>
<comment type="similarity">
    <text evidence="2 9">Belongs to the WRB/GET1 family.</text>
</comment>
<dbReference type="Gene3D" id="1.10.287.660">
    <property type="entry name" value="Helix hairpin bin"/>
    <property type="match status" value="1"/>
</dbReference>
<dbReference type="EMBL" id="ML977349">
    <property type="protein sequence ID" value="KAF2108243.1"/>
    <property type="molecule type" value="Genomic_DNA"/>
</dbReference>